<proteinExistence type="predicted"/>
<reference evidence="1 2" key="1">
    <citation type="submission" date="2018-04" db="EMBL/GenBank/DDBJ databases">
        <title>Acinetobacter junii Genome sequencing and assembly.</title>
        <authorList>
            <person name="Su J."/>
            <person name="Rensing C."/>
            <person name="Mazhar H.S."/>
        </authorList>
    </citation>
    <scope>NUCLEOTIDE SEQUENCE [LARGE SCALE GENOMIC DNA]</scope>
    <source>
        <strain evidence="1 2">SC22</strain>
    </source>
</reference>
<gene>
    <name evidence="1" type="ORF">DC346_12075</name>
</gene>
<evidence type="ECO:0000313" key="2">
    <source>
        <dbReference type="Proteomes" id="UP000253688"/>
    </source>
</evidence>
<evidence type="ECO:0000313" key="1">
    <source>
        <dbReference type="EMBL" id="RBA45273.1"/>
    </source>
</evidence>
<accession>A0A365PGQ8</accession>
<organism evidence="1 2">
    <name type="scientific">Acinetobacter junii</name>
    <dbReference type="NCBI Taxonomy" id="40215"/>
    <lineage>
        <taxon>Bacteria</taxon>
        <taxon>Pseudomonadati</taxon>
        <taxon>Pseudomonadota</taxon>
        <taxon>Gammaproteobacteria</taxon>
        <taxon>Moraxellales</taxon>
        <taxon>Moraxellaceae</taxon>
        <taxon>Acinetobacter</taxon>
    </lineage>
</organism>
<dbReference type="RefSeq" id="WP_112987446.1">
    <property type="nucleotide sequence ID" value="NZ_CP131470.1"/>
</dbReference>
<dbReference type="EMBL" id="QEWH01000071">
    <property type="protein sequence ID" value="RBA45273.1"/>
    <property type="molecule type" value="Genomic_DNA"/>
</dbReference>
<comment type="caution">
    <text evidence="1">The sequence shown here is derived from an EMBL/GenBank/DDBJ whole genome shotgun (WGS) entry which is preliminary data.</text>
</comment>
<name>A0A365PGQ8_ACIJU</name>
<dbReference type="Proteomes" id="UP000253688">
    <property type="component" value="Unassembled WGS sequence"/>
</dbReference>
<sequence length="183" mass="20931">MIPNLFAEIIPAQSAAGIALGLNFNTFKAVSDFQIIHDYEESDNLSYEQNKWLVLHRNLVQPSGHPISEICCYWNKSITLTFNADTNRLEFIYVGEGYQGKLLGLLGIGDLLDSVKIQYNFHFEGDRHYLEYTEDSSLAGEIIPVEIETNYRIAYSEEYSDQIIQGFLIYLPPIERNNLKIIA</sequence>
<protein>
    <submittedName>
        <fullName evidence="1">Uncharacterized protein</fullName>
    </submittedName>
</protein>
<dbReference type="AlphaFoldDB" id="A0A365PGQ8"/>